<dbReference type="Proteomes" id="UP000887097">
    <property type="component" value="Unassembled WGS sequence"/>
</dbReference>
<evidence type="ECO:0008006" key="3">
    <source>
        <dbReference type="Google" id="ProtNLM"/>
    </source>
</evidence>
<proteinExistence type="predicted"/>
<dbReference type="EMBL" id="BPTT01000001">
    <property type="protein sequence ID" value="GJG33351.1"/>
    <property type="molecule type" value="Genomic_DNA"/>
</dbReference>
<dbReference type="Pfam" id="PF09521">
    <property type="entry name" value="RE_NgoPII"/>
    <property type="match status" value="1"/>
</dbReference>
<evidence type="ECO:0000313" key="2">
    <source>
        <dbReference type="Proteomes" id="UP000887097"/>
    </source>
</evidence>
<dbReference type="RefSeq" id="WP_013065582.1">
    <property type="nucleotide sequence ID" value="NZ_BPTT01000001.1"/>
</dbReference>
<sequence>MSNYNIITAIINIIKDNRRVIGNSPNSNNRLHSLGEPLEEYIKDAFSNSLGLSGVDKTRKRAEALSYGGGKNNPPDAVLKRGAAIEVKKVESIGNINLNSSYPKSHLFKNDSKISKACREIENGDWDVKDIIYAIGCVEKKKNNLKSLALVYGSVYCASKECYENVFNSVKQSIEESSELDLEETKELAHINAVDPLRITFFRARGMWGISHPFKVGSFADIYRYDESNFELMAIIPSDKYNSFENIDELSELSQRIDNLTIEDTFVQNPNNTADLIEVKLVKYKI</sequence>
<organism evidence="1 2">
    <name type="scientific">Xylanibacter ruminicola</name>
    <name type="common">Prevotella ruminicola</name>
    <dbReference type="NCBI Taxonomy" id="839"/>
    <lineage>
        <taxon>Bacteria</taxon>
        <taxon>Pseudomonadati</taxon>
        <taxon>Bacteroidota</taxon>
        <taxon>Bacteroidia</taxon>
        <taxon>Bacteroidales</taxon>
        <taxon>Prevotellaceae</taxon>
        <taxon>Xylanibacter</taxon>
    </lineage>
</organism>
<dbReference type="AlphaFoldDB" id="A0AA37ML35"/>
<dbReference type="InterPro" id="IPR019046">
    <property type="entry name" value="Restrct_endonuc_II_NgoPII"/>
</dbReference>
<reference evidence="1" key="1">
    <citation type="submission" date="2021-08" db="EMBL/GenBank/DDBJ databases">
        <title>Prevotella lacticifex sp. nov., isolated from rumen of cow.</title>
        <authorList>
            <person name="Shinkai T."/>
            <person name="Ikeyama N."/>
            <person name="Kumagai M."/>
            <person name="Ohmori H."/>
            <person name="Sakamoto M."/>
            <person name="Ohkuma M."/>
            <person name="Mitsumori M."/>
        </authorList>
    </citation>
    <scope>NUCLEOTIDE SEQUENCE</scope>
    <source>
        <strain evidence="1">JCM 8259</strain>
    </source>
</reference>
<protein>
    <recommendedName>
        <fullName evidence="3">NgoPII restriction endonuclease</fullName>
    </recommendedName>
</protein>
<evidence type="ECO:0000313" key="1">
    <source>
        <dbReference type="EMBL" id="GJG33351.1"/>
    </source>
</evidence>
<dbReference type="GO" id="GO:0009036">
    <property type="term" value="F:type II site-specific deoxyribonuclease activity"/>
    <property type="evidence" value="ECO:0007669"/>
    <property type="project" value="InterPro"/>
</dbReference>
<accession>A0AA37ML35</accession>
<dbReference type="OMA" id="GMWGIEN"/>
<comment type="caution">
    <text evidence="1">The sequence shown here is derived from an EMBL/GenBank/DDBJ whole genome shotgun (WGS) entry which is preliminary data.</text>
</comment>
<name>A0AA37ML35_XYLRU</name>
<dbReference type="GO" id="GO:0009307">
    <property type="term" value="P:DNA restriction-modification system"/>
    <property type="evidence" value="ECO:0007669"/>
    <property type="project" value="InterPro"/>
</dbReference>
<dbReference type="GO" id="GO:0003677">
    <property type="term" value="F:DNA binding"/>
    <property type="evidence" value="ECO:0007669"/>
    <property type="project" value="InterPro"/>
</dbReference>
<dbReference type="GeneID" id="31500499"/>
<gene>
    <name evidence="1" type="ORF">PRMUPPPA20_14600</name>
</gene>